<gene>
    <name evidence="1" type="ORF">LARSCL_LOCUS10385</name>
</gene>
<proteinExistence type="predicted"/>
<dbReference type="EMBL" id="CAXIEN010000122">
    <property type="protein sequence ID" value="CAL1279472.1"/>
    <property type="molecule type" value="Genomic_DNA"/>
</dbReference>
<dbReference type="Proteomes" id="UP001497382">
    <property type="component" value="Unassembled WGS sequence"/>
</dbReference>
<reference evidence="1 2" key="1">
    <citation type="submission" date="2024-04" db="EMBL/GenBank/DDBJ databases">
        <authorList>
            <person name="Rising A."/>
            <person name="Reimegard J."/>
            <person name="Sonavane S."/>
            <person name="Akerstrom W."/>
            <person name="Nylinder S."/>
            <person name="Hedman E."/>
            <person name="Kallberg Y."/>
        </authorList>
    </citation>
    <scope>NUCLEOTIDE SEQUENCE [LARGE SCALE GENOMIC DNA]</scope>
</reference>
<protein>
    <submittedName>
        <fullName evidence="1">Uncharacterized protein</fullName>
    </submittedName>
</protein>
<name>A0AAV2A681_9ARAC</name>
<sequence length="46" mass="5533">GHVCGSENSWLLERDMYVEVRRCFLEWDMYVKAIAGDFWNGTCMWK</sequence>
<evidence type="ECO:0000313" key="2">
    <source>
        <dbReference type="Proteomes" id="UP001497382"/>
    </source>
</evidence>
<accession>A0AAV2A681</accession>
<keyword evidence="2" id="KW-1185">Reference proteome</keyword>
<feature type="non-terminal residue" evidence="1">
    <location>
        <position position="1"/>
    </location>
</feature>
<evidence type="ECO:0000313" key="1">
    <source>
        <dbReference type="EMBL" id="CAL1279472.1"/>
    </source>
</evidence>
<organism evidence="1 2">
    <name type="scientific">Larinioides sclopetarius</name>
    <dbReference type="NCBI Taxonomy" id="280406"/>
    <lineage>
        <taxon>Eukaryota</taxon>
        <taxon>Metazoa</taxon>
        <taxon>Ecdysozoa</taxon>
        <taxon>Arthropoda</taxon>
        <taxon>Chelicerata</taxon>
        <taxon>Arachnida</taxon>
        <taxon>Araneae</taxon>
        <taxon>Araneomorphae</taxon>
        <taxon>Entelegynae</taxon>
        <taxon>Araneoidea</taxon>
        <taxon>Araneidae</taxon>
        <taxon>Larinioides</taxon>
    </lineage>
</organism>
<comment type="caution">
    <text evidence="1">The sequence shown here is derived from an EMBL/GenBank/DDBJ whole genome shotgun (WGS) entry which is preliminary data.</text>
</comment>
<dbReference type="AlphaFoldDB" id="A0AAV2A681"/>